<dbReference type="SUPFAM" id="SSF55874">
    <property type="entry name" value="ATPase domain of HSP90 chaperone/DNA topoisomerase II/histidine kinase"/>
    <property type="match status" value="1"/>
</dbReference>
<evidence type="ECO:0000259" key="12">
    <source>
        <dbReference type="Pfam" id="PF07730"/>
    </source>
</evidence>
<dbReference type="PANTHER" id="PTHR24421">
    <property type="entry name" value="NITRATE/NITRITE SENSOR PROTEIN NARX-RELATED"/>
    <property type="match status" value="1"/>
</dbReference>
<evidence type="ECO:0000256" key="10">
    <source>
        <dbReference type="SAM" id="Phobius"/>
    </source>
</evidence>
<evidence type="ECO:0000256" key="7">
    <source>
        <dbReference type="ARBA" id="ARBA00022840"/>
    </source>
</evidence>
<dbReference type="AlphaFoldDB" id="A0A2T0YHH4"/>
<dbReference type="Pfam" id="PF02518">
    <property type="entry name" value="HATPase_c"/>
    <property type="match status" value="1"/>
</dbReference>
<evidence type="ECO:0000256" key="3">
    <source>
        <dbReference type="ARBA" id="ARBA00022553"/>
    </source>
</evidence>
<evidence type="ECO:0000256" key="9">
    <source>
        <dbReference type="SAM" id="MobiDB-lite"/>
    </source>
</evidence>
<dbReference type="GO" id="GO:0000155">
    <property type="term" value="F:phosphorelay sensor kinase activity"/>
    <property type="evidence" value="ECO:0007669"/>
    <property type="project" value="InterPro"/>
</dbReference>
<feature type="domain" description="Signal transduction histidine kinase subgroup 3 dimerisation and phosphoacceptor" evidence="12">
    <location>
        <begin position="158"/>
        <end position="224"/>
    </location>
</feature>
<evidence type="ECO:0000256" key="1">
    <source>
        <dbReference type="ARBA" id="ARBA00000085"/>
    </source>
</evidence>
<dbReference type="InterPro" id="IPR003594">
    <property type="entry name" value="HATPase_dom"/>
</dbReference>
<dbReference type="GO" id="GO:0005524">
    <property type="term" value="F:ATP binding"/>
    <property type="evidence" value="ECO:0007669"/>
    <property type="project" value="UniProtKB-KW"/>
</dbReference>
<dbReference type="EC" id="2.7.13.3" evidence="2"/>
<keyword evidence="4" id="KW-0808">Transferase</keyword>
<dbReference type="Pfam" id="PF07730">
    <property type="entry name" value="HisKA_3"/>
    <property type="match status" value="1"/>
</dbReference>
<accession>A0A2T0YHH4</accession>
<proteinExistence type="predicted"/>
<dbReference type="InterPro" id="IPR050482">
    <property type="entry name" value="Sensor_HK_TwoCompSys"/>
</dbReference>
<keyword evidence="10" id="KW-0472">Membrane</keyword>
<dbReference type="Gene3D" id="1.20.5.1930">
    <property type="match status" value="1"/>
</dbReference>
<feature type="region of interest" description="Disordered" evidence="9">
    <location>
        <begin position="339"/>
        <end position="365"/>
    </location>
</feature>
<dbReference type="Proteomes" id="UP000238217">
    <property type="component" value="Unassembled WGS sequence"/>
</dbReference>
<evidence type="ECO:0000313" key="13">
    <source>
        <dbReference type="EMBL" id="PRZ14532.1"/>
    </source>
</evidence>
<evidence type="ECO:0000256" key="6">
    <source>
        <dbReference type="ARBA" id="ARBA00022777"/>
    </source>
</evidence>
<gene>
    <name evidence="13" type="ORF">BCL67_11112</name>
</gene>
<feature type="transmembrane region" description="Helical" evidence="10">
    <location>
        <begin position="40"/>
        <end position="60"/>
    </location>
</feature>
<evidence type="ECO:0000313" key="14">
    <source>
        <dbReference type="Proteomes" id="UP000238217"/>
    </source>
</evidence>
<dbReference type="CDD" id="cd16917">
    <property type="entry name" value="HATPase_UhpB-NarQ-NarX-like"/>
    <property type="match status" value="1"/>
</dbReference>
<evidence type="ECO:0000256" key="8">
    <source>
        <dbReference type="ARBA" id="ARBA00023012"/>
    </source>
</evidence>
<feature type="transmembrane region" description="Helical" evidence="10">
    <location>
        <begin position="16"/>
        <end position="33"/>
    </location>
</feature>
<keyword evidence="8" id="KW-0902">Two-component regulatory system</keyword>
<keyword evidence="14" id="KW-1185">Reference proteome</keyword>
<comment type="caution">
    <text evidence="13">The sequence shown here is derived from an EMBL/GenBank/DDBJ whole genome shotgun (WGS) entry which is preliminary data.</text>
</comment>
<keyword evidence="7" id="KW-0067">ATP-binding</keyword>
<keyword evidence="10" id="KW-0812">Transmembrane</keyword>
<dbReference type="InterPro" id="IPR011712">
    <property type="entry name" value="Sig_transdc_His_kin_sub3_dim/P"/>
</dbReference>
<dbReference type="Gene3D" id="3.30.565.10">
    <property type="entry name" value="Histidine kinase-like ATPase, C-terminal domain"/>
    <property type="match status" value="1"/>
</dbReference>
<feature type="transmembrane region" description="Helical" evidence="10">
    <location>
        <begin position="72"/>
        <end position="94"/>
    </location>
</feature>
<evidence type="ECO:0000256" key="2">
    <source>
        <dbReference type="ARBA" id="ARBA00012438"/>
    </source>
</evidence>
<keyword evidence="3" id="KW-0597">Phosphoprotein</keyword>
<dbReference type="PANTHER" id="PTHR24421:SF10">
    <property type="entry name" value="NITRATE_NITRITE SENSOR PROTEIN NARQ"/>
    <property type="match status" value="1"/>
</dbReference>
<evidence type="ECO:0000256" key="4">
    <source>
        <dbReference type="ARBA" id="ARBA00022679"/>
    </source>
</evidence>
<protein>
    <recommendedName>
        <fullName evidence="2">histidine kinase</fullName>
        <ecNumber evidence="2">2.7.13.3</ecNumber>
    </recommendedName>
</protein>
<feature type="domain" description="Histidine kinase/HSP90-like ATPase" evidence="11">
    <location>
        <begin position="269"/>
        <end position="361"/>
    </location>
</feature>
<evidence type="ECO:0000259" key="11">
    <source>
        <dbReference type="Pfam" id="PF02518"/>
    </source>
</evidence>
<dbReference type="GO" id="GO:0046983">
    <property type="term" value="F:protein dimerization activity"/>
    <property type="evidence" value="ECO:0007669"/>
    <property type="project" value="InterPro"/>
</dbReference>
<name>A0A2T0YHH4_9MICC</name>
<sequence length="365" mass="38717">MVIAALESGDQPARPVDAPVVAILMVIGAWTAMSRRAPRIALIGASVSFFAALSVGVPGFSPVLAIGVPVLIAAWSGHLWWALAVVSLVGFTSVPYRLSGPGAEPLGQVALSTLFDVCLLAVLLLLGEALRSRRAVRQEAALRLLLADQEHQRELTAERLRAARDLHDVLAHTVAVVGIQASVAAETIDSDPETAKQAVDRVRAASQEASVDLRSTIAVLREDSLWSPPEARLGGHQLAELVDAVRASGLQVSFSVHGDLSTIRPSVELVIYRIVQESLTNVLRHSTAERVEVGLDLQADVVNVMIRDHGVPRESTPVRPDRHGTGLQGMAERIGAAGGRLEYGPAGDGEPGFRVEARLPTGGPR</sequence>
<evidence type="ECO:0000256" key="5">
    <source>
        <dbReference type="ARBA" id="ARBA00022741"/>
    </source>
</evidence>
<keyword evidence="6 13" id="KW-0418">Kinase</keyword>
<feature type="transmembrane region" description="Helical" evidence="10">
    <location>
        <begin position="106"/>
        <end position="127"/>
    </location>
</feature>
<dbReference type="GO" id="GO:0016020">
    <property type="term" value="C:membrane"/>
    <property type="evidence" value="ECO:0007669"/>
    <property type="project" value="InterPro"/>
</dbReference>
<keyword evidence="5" id="KW-0547">Nucleotide-binding</keyword>
<dbReference type="InterPro" id="IPR036890">
    <property type="entry name" value="HATPase_C_sf"/>
</dbReference>
<reference evidence="13 14" key="1">
    <citation type="submission" date="2018-03" db="EMBL/GenBank/DDBJ databases">
        <title>Comparative analysis of microorganisms from saline springs in Andes Mountain Range, Colombia.</title>
        <authorList>
            <person name="Rubin E."/>
        </authorList>
    </citation>
    <scope>NUCLEOTIDE SEQUENCE [LARGE SCALE GENOMIC DNA]</scope>
    <source>
        <strain evidence="13 14">CG 35</strain>
    </source>
</reference>
<dbReference type="EMBL" id="PVTY01000011">
    <property type="protein sequence ID" value="PRZ14532.1"/>
    <property type="molecule type" value="Genomic_DNA"/>
</dbReference>
<comment type="catalytic activity">
    <reaction evidence="1">
        <text>ATP + protein L-histidine = ADP + protein N-phospho-L-histidine.</text>
        <dbReference type="EC" id="2.7.13.3"/>
    </reaction>
</comment>
<keyword evidence="10" id="KW-1133">Transmembrane helix</keyword>
<organism evidence="13 14">
    <name type="scientific">Nesterenkonia sandarakina</name>
    <dbReference type="NCBI Taxonomy" id="272918"/>
    <lineage>
        <taxon>Bacteria</taxon>
        <taxon>Bacillati</taxon>
        <taxon>Actinomycetota</taxon>
        <taxon>Actinomycetes</taxon>
        <taxon>Micrococcales</taxon>
        <taxon>Micrococcaceae</taxon>
        <taxon>Nesterenkonia</taxon>
    </lineage>
</organism>